<evidence type="ECO:0000313" key="3">
    <source>
        <dbReference type="Proteomes" id="UP000215999"/>
    </source>
</evidence>
<dbReference type="AlphaFoldDB" id="A0AAW7Y8A0"/>
<protein>
    <submittedName>
        <fullName evidence="1">Uncharacterized protein</fullName>
    </submittedName>
</protein>
<sequence length="155" mass="16673">MKKAIVLISLVALFGCTEEEIKDTLSGKTKVFAVESINVEGVTGLDDGTYAVTDSHFANILPDVFPNGTKSDLDNYGIGTHSSSCAKIDTTNPVCFEDGKSCTPTEMKQLNLKVYKIDITDIKSAYENAKFFPTLATELGIQGLNQVNIEAVACP</sequence>
<organism evidence="1 4">
    <name type="scientific">Photobacterium sanguinicancri</name>
    <dbReference type="NCBI Taxonomy" id="875932"/>
    <lineage>
        <taxon>Bacteria</taxon>
        <taxon>Pseudomonadati</taxon>
        <taxon>Pseudomonadota</taxon>
        <taxon>Gammaproteobacteria</taxon>
        <taxon>Vibrionales</taxon>
        <taxon>Vibrionaceae</taxon>
        <taxon>Photobacterium</taxon>
    </lineage>
</organism>
<reference evidence="1" key="3">
    <citation type="submission" date="2023-07" db="EMBL/GenBank/DDBJ databases">
        <title>Genome content predicts the carbon catabolic preferences of heterotrophic bacteria.</title>
        <authorList>
            <person name="Gralka M."/>
        </authorList>
    </citation>
    <scope>NUCLEOTIDE SEQUENCE</scope>
    <source>
        <strain evidence="1">G2M05</strain>
    </source>
</reference>
<reference evidence="2" key="2">
    <citation type="submission" date="2017-07" db="EMBL/GenBank/DDBJ databases">
        <authorList>
            <person name="Gomez-Gil B."/>
            <person name="Enciso-Ibarra K."/>
        </authorList>
    </citation>
    <scope>NUCLEOTIDE SEQUENCE</scope>
    <source>
        <strain evidence="2">CAIM 1827</strain>
    </source>
</reference>
<dbReference type="RefSeq" id="WP_062687692.1">
    <property type="nucleotide sequence ID" value="NZ_AP024851.1"/>
</dbReference>
<dbReference type="Proteomes" id="UP001170624">
    <property type="component" value="Unassembled WGS sequence"/>
</dbReference>
<comment type="caution">
    <text evidence="1">The sequence shown here is derived from an EMBL/GenBank/DDBJ whole genome shotgun (WGS) entry which is preliminary data.</text>
</comment>
<dbReference type="PROSITE" id="PS51257">
    <property type="entry name" value="PROKAR_LIPOPROTEIN"/>
    <property type="match status" value="1"/>
</dbReference>
<proteinExistence type="predicted"/>
<keyword evidence="3" id="KW-1185">Reference proteome</keyword>
<name>A0AAW7Y8A0_9GAMM</name>
<dbReference type="Proteomes" id="UP000215999">
    <property type="component" value="Unassembled WGS sequence"/>
</dbReference>
<evidence type="ECO:0000313" key="2">
    <source>
        <dbReference type="EMBL" id="OZS42532.1"/>
    </source>
</evidence>
<dbReference type="EMBL" id="JAUOPU010000033">
    <property type="protein sequence ID" value="MDO6544866.1"/>
    <property type="molecule type" value="Genomic_DNA"/>
</dbReference>
<evidence type="ECO:0000313" key="1">
    <source>
        <dbReference type="EMBL" id="MDO6544866.1"/>
    </source>
</evidence>
<reference evidence="2 3" key="1">
    <citation type="journal article" date="2016" name="Antonie Van Leeuwenhoek">
        <title>Photobacterium sanguinicancri sp. nov. isolated from marine animals.</title>
        <authorList>
            <person name="Gomez-Gil B."/>
            <person name="Roque A."/>
            <person name="Rotllant G."/>
            <person name="Romalde J.L."/>
            <person name="Doce A."/>
            <person name="Eggermont M."/>
            <person name="Defoirdt T."/>
        </authorList>
    </citation>
    <scope>NUCLEOTIDE SEQUENCE [LARGE SCALE GENOMIC DNA]</scope>
    <source>
        <strain evidence="2 3">CAIM 1827</strain>
    </source>
</reference>
<accession>A0AAW7Y8A0</accession>
<gene>
    <name evidence="2" type="ORF">ASV53_17905</name>
    <name evidence="1" type="ORF">Q4568_20220</name>
</gene>
<evidence type="ECO:0000313" key="4">
    <source>
        <dbReference type="Proteomes" id="UP001170624"/>
    </source>
</evidence>
<dbReference type="EMBL" id="NOIF01000145">
    <property type="protein sequence ID" value="OZS42532.1"/>
    <property type="molecule type" value="Genomic_DNA"/>
</dbReference>